<keyword evidence="1" id="KW-0812">Transmembrane</keyword>
<evidence type="ECO:0000256" key="1">
    <source>
        <dbReference type="SAM" id="Phobius"/>
    </source>
</evidence>
<dbReference type="EMBL" id="NAJQ01000083">
    <property type="protein sequence ID" value="TKA79725.1"/>
    <property type="molecule type" value="Genomic_DNA"/>
</dbReference>
<feature type="transmembrane region" description="Helical" evidence="1">
    <location>
        <begin position="128"/>
        <end position="150"/>
    </location>
</feature>
<dbReference type="OrthoDB" id="5363290at2759"/>
<gene>
    <name evidence="2" type="ORF">B0A55_04357</name>
</gene>
<accession>A0A4U0XX63</accession>
<feature type="transmembrane region" description="Helical" evidence="1">
    <location>
        <begin position="29"/>
        <end position="48"/>
    </location>
</feature>
<dbReference type="PANTHER" id="PTHR42083:SF1">
    <property type="entry name" value="MARVEL DOMAIN-CONTAINING PROTEIN"/>
    <property type="match status" value="1"/>
</dbReference>
<name>A0A4U0XX63_9PEZI</name>
<keyword evidence="1" id="KW-0472">Membrane</keyword>
<feature type="transmembrane region" description="Helical" evidence="1">
    <location>
        <begin position="60"/>
        <end position="79"/>
    </location>
</feature>
<dbReference type="PANTHER" id="PTHR42083">
    <property type="entry name" value="MARVEL DOMAIN-CONTAINING PROTEIN"/>
    <property type="match status" value="1"/>
</dbReference>
<comment type="caution">
    <text evidence="2">The sequence shown here is derived from an EMBL/GenBank/DDBJ whole genome shotgun (WGS) entry which is preliminary data.</text>
</comment>
<organism evidence="2 3">
    <name type="scientific">Friedmanniomyces simplex</name>
    <dbReference type="NCBI Taxonomy" id="329884"/>
    <lineage>
        <taxon>Eukaryota</taxon>
        <taxon>Fungi</taxon>
        <taxon>Dikarya</taxon>
        <taxon>Ascomycota</taxon>
        <taxon>Pezizomycotina</taxon>
        <taxon>Dothideomycetes</taxon>
        <taxon>Dothideomycetidae</taxon>
        <taxon>Mycosphaerellales</taxon>
        <taxon>Teratosphaeriaceae</taxon>
        <taxon>Friedmanniomyces</taxon>
    </lineage>
</organism>
<dbReference type="Proteomes" id="UP000309340">
    <property type="component" value="Unassembled WGS sequence"/>
</dbReference>
<proteinExistence type="predicted"/>
<feature type="transmembrane region" description="Helical" evidence="1">
    <location>
        <begin position="85"/>
        <end position="108"/>
    </location>
</feature>
<reference evidence="2 3" key="1">
    <citation type="submission" date="2017-03" db="EMBL/GenBank/DDBJ databases">
        <title>Genomes of endolithic fungi from Antarctica.</title>
        <authorList>
            <person name="Coleine C."/>
            <person name="Masonjones S."/>
            <person name="Stajich J.E."/>
        </authorList>
    </citation>
    <scope>NUCLEOTIDE SEQUENCE [LARGE SCALE GENOMIC DNA]</scope>
    <source>
        <strain evidence="2 3">CCFEE 5184</strain>
    </source>
</reference>
<evidence type="ECO:0000313" key="2">
    <source>
        <dbReference type="EMBL" id="TKA79725.1"/>
    </source>
</evidence>
<evidence type="ECO:0000313" key="3">
    <source>
        <dbReference type="Proteomes" id="UP000309340"/>
    </source>
</evidence>
<keyword evidence="3" id="KW-1185">Reference proteome</keyword>
<dbReference type="AlphaFoldDB" id="A0A4U0XX63"/>
<sequence>MPLLDHLTTHSSPGSGGLPGALARLALRFLQFILAITVAGLYGVDLHHAQRAHAYADGKWVYAEVVAVLSIVTVLVYGVPFVKSWWGFGWEWCLFILWTALFGIFGHLYIPAHPTPRQAGQIRMKHAVWVDLVNMLLWLVTAVYSTFIWFRNRGTSSAAWGRYGYAGSRVQAWPPSVMVGRDPEVGMVKMGQMTGVV</sequence>
<evidence type="ECO:0008006" key="4">
    <source>
        <dbReference type="Google" id="ProtNLM"/>
    </source>
</evidence>
<protein>
    <recommendedName>
        <fullName evidence="4">MARVEL domain-containing protein</fullName>
    </recommendedName>
</protein>
<keyword evidence="1" id="KW-1133">Transmembrane helix</keyword>